<keyword evidence="2 6" id="KW-0121">Carboxypeptidase</keyword>
<dbReference type="PROSITE" id="PS00560">
    <property type="entry name" value="CARBOXYPEPT_SER_HIS"/>
    <property type="match status" value="1"/>
</dbReference>
<dbReference type="SUPFAM" id="SSF53474">
    <property type="entry name" value="alpha/beta-Hydrolases"/>
    <property type="match status" value="1"/>
</dbReference>
<keyword evidence="8" id="KW-1185">Reference proteome</keyword>
<keyword evidence="6" id="KW-0732">Signal</keyword>
<comment type="similarity">
    <text evidence="1 6">Belongs to the peptidase S10 family.</text>
</comment>
<dbReference type="PANTHER" id="PTHR11802">
    <property type="entry name" value="SERINE PROTEASE FAMILY S10 SERINE CARBOXYPEPTIDASE"/>
    <property type="match status" value="1"/>
</dbReference>
<sequence>MGLVNWRNLVLVLSLVLVTAAGQSRDVARNRGFHPKALRDMEARALMGRNTPPNKRLYYTNSTKKYYVDALPEVPSSFMTEMYSGVIPLNMSDKSPDSRGMFFVYQPRVGPPVDEVTIWFNGGPGCSSLEAFLQENGRIQWAWGQYSPGINPYSWVNLTNMLWVEYPIGVGFSRGEPTATNEEDPAVEFVEFFRNFQTIFNISNYKIYVTGESYAGRYVPYVANAMLDQNDTKHFNVSGALVYDPCIGSYDYLNAISIYPWIEQNNNIMGFNNSFLTELADKDKKCGYSQFREDFMHFPPNGTQPPLYLNATADPDCDTWNLVYDTAYSVNPCFNVYEPNLQCPLLSDPLGFPTDLIYSYPGLPPYFNRTDVKKALHVPVDSDWSLCTGPVFIGEGGPEHSGHGDLSSDPIQKVLPRVIEATGRVLVSNGKLDMDILGNGTMLAIQNMTWGGLQGFQTAPNATITIKIPDIQYQEVFSDSGFDGFDDPQGIMGVQHFERGLMWAETYLSGHMQPQFQPRSSYRHLQWLLGRIDEL</sequence>
<dbReference type="GO" id="GO:0006508">
    <property type="term" value="P:proteolysis"/>
    <property type="evidence" value="ECO:0007669"/>
    <property type="project" value="UniProtKB-KW"/>
</dbReference>
<evidence type="ECO:0000256" key="4">
    <source>
        <dbReference type="ARBA" id="ARBA00022801"/>
    </source>
</evidence>
<dbReference type="GO" id="GO:0004185">
    <property type="term" value="F:serine-type carboxypeptidase activity"/>
    <property type="evidence" value="ECO:0007669"/>
    <property type="project" value="UniProtKB-UniRule"/>
</dbReference>
<gene>
    <name evidence="7" type="ORF">H2200_005771</name>
</gene>
<dbReference type="AlphaFoldDB" id="A0AA38X9P0"/>
<feature type="chain" id="PRO_5041480449" description="Carboxypeptidase" evidence="6">
    <location>
        <begin position="22"/>
        <end position="535"/>
    </location>
</feature>
<dbReference type="EC" id="3.4.16.-" evidence="6"/>
<evidence type="ECO:0000256" key="2">
    <source>
        <dbReference type="ARBA" id="ARBA00022645"/>
    </source>
</evidence>
<organism evidence="7 8">
    <name type="scientific">Cladophialophora chaetospira</name>
    <dbReference type="NCBI Taxonomy" id="386627"/>
    <lineage>
        <taxon>Eukaryota</taxon>
        <taxon>Fungi</taxon>
        <taxon>Dikarya</taxon>
        <taxon>Ascomycota</taxon>
        <taxon>Pezizomycotina</taxon>
        <taxon>Eurotiomycetes</taxon>
        <taxon>Chaetothyriomycetidae</taxon>
        <taxon>Chaetothyriales</taxon>
        <taxon>Herpotrichiellaceae</taxon>
        <taxon>Cladophialophora</taxon>
    </lineage>
</organism>
<dbReference type="InterPro" id="IPR029058">
    <property type="entry name" value="AB_hydrolase_fold"/>
</dbReference>
<proteinExistence type="inferred from homology"/>
<name>A0AA38X9P0_9EURO</name>
<evidence type="ECO:0000313" key="7">
    <source>
        <dbReference type="EMBL" id="KAJ9609444.1"/>
    </source>
</evidence>
<dbReference type="InterPro" id="IPR001563">
    <property type="entry name" value="Peptidase_S10"/>
</dbReference>
<dbReference type="PROSITE" id="PS00131">
    <property type="entry name" value="CARBOXYPEPT_SER_SER"/>
    <property type="match status" value="1"/>
</dbReference>
<dbReference type="EMBL" id="JAPDRK010000008">
    <property type="protein sequence ID" value="KAJ9609444.1"/>
    <property type="molecule type" value="Genomic_DNA"/>
</dbReference>
<evidence type="ECO:0000256" key="3">
    <source>
        <dbReference type="ARBA" id="ARBA00022670"/>
    </source>
</evidence>
<dbReference type="Pfam" id="PF00450">
    <property type="entry name" value="Peptidase_S10"/>
    <property type="match status" value="1"/>
</dbReference>
<reference evidence="7" key="1">
    <citation type="submission" date="2022-10" db="EMBL/GenBank/DDBJ databases">
        <title>Culturing micro-colonial fungi from biological soil crusts in the Mojave desert and describing Neophaeococcomyces mojavensis, and introducing the new genera and species Taxawa tesnikishii.</title>
        <authorList>
            <person name="Kurbessoian T."/>
            <person name="Stajich J.E."/>
        </authorList>
    </citation>
    <scope>NUCLEOTIDE SEQUENCE</scope>
    <source>
        <strain evidence="7">TK_41</strain>
    </source>
</reference>
<accession>A0AA38X9P0</accession>
<dbReference type="Gene3D" id="3.40.50.1820">
    <property type="entry name" value="alpha/beta hydrolase"/>
    <property type="match status" value="1"/>
</dbReference>
<evidence type="ECO:0000256" key="6">
    <source>
        <dbReference type="RuleBase" id="RU361156"/>
    </source>
</evidence>
<evidence type="ECO:0000313" key="8">
    <source>
        <dbReference type="Proteomes" id="UP001172673"/>
    </source>
</evidence>
<keyword evidence="3 6" id="KW-0645">Protease</keyword>
<evidence type="ECO:0000256" key="5">
    <source>
        <dbReference type="ARBA" id="ARBA00023180"/>
    </source>
</evidence>
<protein>
    <recommendedName>
        <fullName evidence="6">Carboxypeptidase</fullName>
        <ecNumber evidence="6">3.4.16.-</ecNumber>
    </recommendedName>
</protein>
<keyword evidence="5" id="KW-0325">Glycoprotein</keyword>
<dbReference type="InterPro" id="IPR033124">
    <property type="entry name" value="Ser_caboxypep_his_AS"/>
</dbReference>
<dbReference type="Proteomes" id="UP001172673">
    <property type="component" value="Unassembled WGS sequence"/>
</dbReference>
<dbReference type="PANTHER" id="PTHR11802:SF479">
    <property type="entry name" value="CARBOXYPEPTIDASE"/>
    <property type="match status" value="1"/>
</dbReference>
<dbReference type="InterPro" id="IPR018202">
    <property type="entry name" value="Ser_caboxypep_ser_AS"/>
</dbReference>
<comment type="caution">
    <text evidence="7">The sequence shown here is derived from an EMBL/GenBank/DDBJ whole genome shotgun (WGS) entry which is preliminary data.</text>
</comment>
<keyword evidence="4 6" id="KW-0378">Hydrolase</keyword>
<evidence type="ECO:0000256" key="1">
    <source>
        <dbReference type="ARBA" id="ARBA00009431"/>
    </source>
</evidence>
<feature type="signal peptide" evidence="6">
    <location>
        <begin position="1"/>
        <end position="21"/>
    </location>
</feature>
<dbReference type="PRINTS" id="PR00724">
    <property type="entry name" value="CRBOXYPTASEC"/>
</dbReference>